<keyword evidence="3" id="KW-1185">Reference proteome</keyword>
<evidence type="ECO:0000256" key="1">
    <source>
        <dbReference type="SAM" id="SignalP"/>
    </source>
</evidence>
<dbReference type="PROSITE" id="PS51257">
    <property type="entry name" value="PROKAR_LIPOPROTEIN"/>
    <property type="match status" value="1"/>
</dbReference>
<reference evidence="2 3" key="1">
    <citation type="submission" date="2024-03" db="EMBL/GenBank/DDBJ databases">
        <title>Ignisphaera cupida sp. nov., a hyperthermophilic hydrolytic archaeon from a hot spring of Kamchatka, and proposal of Ignisphaeraceae fam. nov.</title>
        <authorList>
            <person name="Podosokorskaya O.A."/>
            <person name="Elcheninov A.G."/>
            <person name="Maltseva A.I."/>
            <person name="Zayulina K.S."/>
            <person name="Novikov A."/>
            <person name="Merkel A.Y."/>
        </authorList>
    </citation>
    <scope>NUCLEOTIDE SEQUENCE [LARGE SCALE GENOMIC DNA]</scope>
    <source>
        <strain evidence="2 3">38H-sp</strain>
    </source>
</reference>
<dbReference type="Proteomes" id="UP001466331">
    <property type="component" value="Unassembled WGS sequence"/>
</dbReference>
<dbReference type="RefSeq" id="WP_420069816.1">
    <property type="nucleotide sequence ID" value="NZ_JBCHKQ010000003.1"/>
</dbReference>
<feature type="chain" id="PRO_5047300170" evidence="1">
    <location>
        <begin position="25"/>
        <end position="127"/>
    </location>
</feature>
<accession>A0ABU9UCG9</accession>
<sequence>MSVKTCTKATILIITLLISLFSCAKKESMPEYLELPDTPPFYQELQWAVVETAYARIYLASDTDHVNWFVRRGDIYKIEGTEANNRIPILKGTEIVWIEKKDVSLYTLFLQAQYRSKVLLGEIEERK</sequence>
<protein>
    <submittedName>
        <fullName evidence="2">Uncharacterized protein</fullName>
    </submittedName>
</protein>
<comment type="caution">
    <text evidence="2">The sequence shown here is derived from an EMBL/GenBank/DDBJ whole genome shotgun (WGS) entry which is preliminary data.</text>
</comment>
<gene>
    <name evidence="2" type="ORF">WKV44_07395</name>
</gene>
<dbReference type="EMBL" id="JBCHKQ010000003">
    <property type="protein sequence ID" value="MEM5948366.1"/>
    <property type="molecule type" value="Genomic_DNA"/>
</dbReference>
<keyword evidence="1" id="KW-0732">Signal</keyword>
<evidence type="ECO:0000313" key="3">
    <source>
        <dbReference type="Proteomes" id="UP001466331"/>
    </source>
</evidence>
<evidence type="ECO:0000313" key="2">
    <source>
        <dbReference type="EMBL" id="MEM5948366.1"/>
    </source>
</evidence>
<proteinExistence type="predicted"/>
<name>A0ABU9UCG9_9SPIR</name>
<organism evidence="2 3">
    <name type="scientific">Rarispira pelagica</name>
    <dbReference type="NCBI Taxonomy" id="3141764"/>
    <lineage>
        <taxon>Bacteria</taxon>
        <taxon>Pseudomonadati</taxon>
        <taxon>Spirochaetota</taxon>
        <taxon>Spirochaetia</taxon>
        <taxon>Winmispirales</taxon>
        <taxon>Winmispiraceae</taxon>
        <taxon>Rarispira</taxon>
    </lineage>
</organism>
<feature type="signal peptide" evidence="1">
    <location>
        <begin position="1"/>
        <end position="24"/>
    </location>
</feature>